<dbReference type="Pfam" id="PF09339">
    <property type="entry name" value="HTH_IclR"/>
    <property type="match status" value="1"/>
</dbReference>
<keyword evidence="3" id="KW-1185">Reference proteome</keyword>
<dbReference type="RefSeq" id="WP_183355980.1">
    <property type="nucleotide sequence ID" value="NZ_BLXX01000012.1"/>
</dbReference>
<dbReference type="AlphaFoldDB" id="A0A6V8MMF5"/>
<sequence>MKTTYRRIEAVSKAIQILEFLATQKELATGPEIGRAVDIALGTVMCHLVTLEEAGFVQQVGGAYRLGMKLAIFWARVKSNLEGEIARKRQDLESISITRSN</sequence>
<protein>
    <recommendedName>
        <fullName evidence="1">HTH iclR-type domain-containing protein</fullName>
    </recommendedName>
</protein>
<dbReference type="Gene3D" id="1.10.10.10">
    <property type="entry name" value="Winged helix-like DNA-binding domain superfamily/Winged helix DNA-binding domain"/>
    <property type="match status" value="1"/>
</dbReference>
<evidence type="ECO:0000313" key="3">
    <source>
        <dbReference type="Proteomes" id="UP000556026"/>
    </source>
</evidence>
<dbReference type="InterPro" id="IPR036388">
    <property type="entry name" value="WH-like_DNA-bd_sf"/>
</dbReference>
<reference evidence="3" key="1">
    <citation type="submission" date="2020-06" db="EMBL/GenBank/DDBJ databases">
        <title>Draft genomic sequence of Geomonas sp. Red330.</title>
        <authorList>
            <person name="Itoh H."/>
            <person name="Zhenxing X."/>
            <person name="Ushijima N."/>
            <person name="Masuda Y."/>
            <person name="Shiratori Y."/>
            <person name="Senoo K."/>
        </authorList>
    </citation>
    <scope>NUCLEOTIDE SEQUENCE [LARGE SCALE GENOMIC DNA]</scope>
    <source>
        <strain evidence="3">Red330</strain>
    </source>
</reference>
<comment type="caution">
    <text evidence="2">The sequence shown here is derived from an EMBL/GenBank/DDBJ whole genome shotgun (WGS) entry which is preliminary data.</text>
</comment>
<dbReference type="SUPFAM" id="SSF46785">
    <property type="entry name" value="Winged helix' DNA-binding domain"/>
    <property type="match status" value="1"/>
</dbReference>
<dbReference type="InterPro" id="IPR005471">
    <property type="entry name" value="Tscrpt_reg_IclR_N"/>
</dbReference>
<name>A0A6V8MMF5_9BACT</name>
<evidence type="ECO:0000259" key="1">
    <source>
        <dbReference type="PROSITE" id="PS51077"/>
    </source>
</evidence>
<dbReference type="InterPro" id="IPR036390">
    <property type="entry name" value="WH_DNA-bd_sf"/>
</dbReference>
<organism evidence="2 3">
    <name type="scientific">Geomonas silvestris</name>
    <dbReference type="NCBI Taxonomy" id="2740184"/>
    <lineage>
        <taxon>Bacteria</taxon>
        <taxon>Pseudomonadati</taxon>
        <taxon>Thermodesulfobacteriota</taxon>
        <taxon>Desulfuromonadia</taxon>
        <taxon>Geobacterales</taxon>
        <taxon>Geobacteraceae</taxon>
        <taxon>Geomonas</taxon>
    </lineage>
</organism>
<dbReference type="PROSITE" id="PS51077">
    <property type="entry name" value="HTH_ICLR"/>
    <property type="match status" value="1"/>
</dbReference>
<dbReference type="GO" id="GO:0003677">
    <property type="term" value="F:DNA binding"/>
    <property type="evidence" value="ECO:0007669"/>
    <property type="project" value="InterPro"/>
</dbReference>
<proteinExistence type="predicted"/>
<evidence type="ECO:0000313" key="2">
    <source>
        <dbReference type="EMBL" id="GFO61186.1"/>
    </source>
</evidence>
<dbReference type="EMBL" id="BLXX01000012">
    <property type="protein sequence ID" value="GFO61186.1"/>
    <property type="molecule type" value="Genomic_DNA"/>
</dbReference>
<dbReference type="GO" id="GO:0006355">
    <property type="term" value="P:regulation of DNA-templated transcription"/>
    <property type="evidence" value="ECO:0007669"/>
    <property type="project" value="InterPro"/>
</dbReference>
<feature type="domain" description="HTH iclR-type" evidence="1">
    <location>
        <begin position="8"/>
        <end position="68"/>
    </location>
</feature>
<accession>A0A6V8MMF5</accession>
<gene>
    <name evidence="2" type="ORF">GMST_35110</name>
</gene>
<dbReference type="Proteomes" id="UP000556026">
    <property type="component" value="Unassembled WGS sequence"/>
</dbReference>